<feature type="domain" description="Endonuclease GajA/Old nuclease/RecF-like AAA" evidence="1">
    <location>
        <begin position="54"/>
        <end position="99"/>
    </location>
</feature>
<sequence length="689" mass="76954">MELRSRARGTFDFLVAACLRTPWDWFRNRFVKSRPFGYRLRRGSRYRRGKGVLINQVKIENFRCIRELNLDLERTTVFIGANNSGKTAIMEAVRIALSRRWGRRGTGFTEFDVHCPGQSHDPKAADPVRVLLRLEDHADAPWDPDMVADLDDLTVITPQGRNLICLRVTCEWNAETDAFEPSWQFLDAAGQALTQKSQRATNLSNFFAYAPLFYLAALRDAADEFGSRSSMWAKLLKSIRIPSEIEGAVTATLDELDSQLLGADPKLAEIAATIGQATKIAIGEGVGDARLRMLPMNIWDLISRAGIVLKNEDARPWLPLDHHGQGLQSLSVIFLFQAAVFQQLAEEELPGTEPIFILEEPEAHLHPQAARTLWERVTELPGQKLVTTHSPYFVQNVPLHNLRLVRLRNGQTEVSHMPRSVPSTLVWNAGVAALAEHQGKMLVCDPTSNCVSATSWFDMELGDKLKGCYKAAADQAAIEAAIGDLRYRSRGLVTRQEEHELSFLGRRIRGEIFFARRWLLVEGQSEYVLLHAIGKALGYPLDRHGVAVIDFQNNGDADIYPALATSFGIPWLMITDGDPESTKFRGQLLKRGFTDQDLEGRFLTLPSPSDLEDCLLAKGHEHRLRALLAEATSQQALTCSYDQFVAQFKNNKVACISRLALQVETDAALASQMPAEFVAIIEELKGAAQ</sequence>
<keyword evidence="4" id="KW-1185">Reference proteome</keyword>
<dbReference type="EMBL" id="QWLV01000007">
    <property type="protein sequence ID" value="RHW16858.1"/>
    <property type="molecule type" value="Genomic_DNA"/>
</dbReference>
<dbReference type="InterPro" id="IPR027417">
    <property type="entry name" value="P-loop_NTPase"/>
</dbReference>
<dbReference type="InterPro" id="IPR041685">
    <property type="entry name" value="AAA_GajA/Old/RecF-like"/>
</dbReference>
<evidence type="ECO:0000313" key="3">
    <source>
        <dbReference type="EMBL" id="RHW16858.1"/>
    </source>
</evidence>
<evidence type="ECO:0000313" key="4">
    <source>
        <dbReference type="Proteomes" id="UP000266693"/>
    </source>
</evidence>
<dbReference type="Gene3D" id="3.40.50.300">
    <property type="entry name" value="P-loop containing nucleotide triphosphate hydrolases"/>
    <property type="match status" value="2"/>
</dbReference>
<protein>
    <submittedName>
        <fullName evidence="3">DUF2813 domain-containing protein</fullName>
    </submittedName>
</protein>
<evidence type="ECO:0000259" key="1">
    <source>
        <dbReference type="Pfam" id="PF13175"/>
    </source>
</evidence>
<dbReference type="InterPro" id="IPR034139">
    <property type="entry name" value="TOPRIM_OLD"/>
</dbReference>
<accession>A0A396RKP5</accession>
<reference evidence="3 4" key="1">
    <citation type="submission" date="2018-08" db="EMBL/GenBank/DDBJ databases">
        <title>The multiple taxonomic identification of Sphingomonas gilva.</title>
        <authorList>
            <person name="Zhu D."/>
            <person name="Zheng S."/>
        </authorList>
    </citation>
    <scope>NUCLEOTIDE SEQUENCE [LARGE SCALE GENOMIC DNA]</scope>
    <source>
        <strain evidence="3 4">ZDH117</strain>
    </source>
</reference>
<gene>
    <name evidence="3" type="ORF">D1610_14200</name>
</gene>
<dbReference type="OrthoDB" id="9816534at2"/>
<feature type="domain" description="OLD protein-like TOPRIM" evidence="2">
    <location>
        <begin position="513"/>
        <end position="578"/>
    </location>
</feature>
<dbReference type="Proteomes" id="UP000266693">
    <property type="component" value="Unassembled WGS sequence"/>
</dbReference>
<comment type="caution">
    <text evidence="3">The sequence shown here is derived from an EMBL/GenBank/DDBJ whole genome shotgun (WGS) entry which is preliminary data.</text>
</comment>
<dbReference type="PANTHER" id="PTHR43581:SF4">
    <property type="entry name" value="ATP_GTP PHOSPHATASE"/>
    <property type="match status" value="1"/>
</dbReference>
<evidence type="ECO:0000259" key="2">
    <source>
        <dbReference type="Pfam" id="PF20469"/>
    </source>
</evidence>
<dbReference type="InterPro" id="IPR051396">
    <property type="entry name" value="Bact_Antivir_Def_Nuclease"/>
</dbReference>
<dbReference type="AlphaFoldDB" id="A0A396RKP5"/>
<dbReference type="Pfam" id="PF13175">
    <property type="entry name" value="AAA_15"/>
    <property type="match status" value="2"/>
</dbReference>
<feature type="domain" description="Endonuclease GajA/Old nuclease/RecF-like AAA" evidence="1">
    <location>
        <begin position="299"/>
        <end position="394"/>
    </location>
</feature>
<proteinExistence type="predicted"/>
<dbReference type="Pfam" id="PF20469">
    <property type="entry name" value="OLD-like_TOPRIM"/>
    <property type="match status" value="1"/>
</dbReference>
<dbReference type="SUPFAM" id="SSF52540">
    <property type="entry name" value="P-loop containing nucleoside triphosphate hydrolases"/>
    <property type="match status" value="1"/>
</dbReference>
<dbReference type="CDD" id="cd01026">
    <property type="entry name" value="TOPRIM_OLD"/>
    <property type="match status" value="1"/>
</dbReference>
<organism evidence="3 4">
    <name type="scientific">Sphingomonas gilva</name>
    <dbReference type="NCBI Taxonomy" id="2305907"/>
    <lineage>
        <taxon>Bacteria</taxon>
        <taxon>Pseudomonadati</taxon>
        <taxon>Pseudomonadota</taxon>
        <taxon>Alphaproteobacteria</taxon>
        <taxon>Sphingomonadales</taxon>
        <taxon>Sphingomonadaceae</taxon>
        <taxon>Sphingomonas</taxon>
    </lineage>
</organism>
<dbReference type="PANTHER" id="PTHR43581">
    <property type="entry name" value="ATP/GTP PHOSPHATASE"/>
    <property type="match status" value="1"/>
</dbReference>
<name>A0A396RKP5_9SPHN</name>